<dbReference type="InterPro" id="IPR002656">
    <property type="entry name" value="Acyl_transf_3_dom"/>
</dbReference>
<feature type="transmembrane region" description="Helical" evidence="7">
    <location>
        <begin position="261"/>
        <end position="279"/>
    </location>
</feature>
<keyword evidence="9" id="KW-0808">Transferase</keyword>
<accession>A0ABW2L8W1</accession>
<organism evidence="9 10">
    <name type="scientific">Haloferula chungangensis</name>
    <dbReference type="NCBI Taxonomy" id="1048331"/>
    <lineage>
        <taxon>Bacteria</taxon>
        <taxon>Pseudomonadati</taxon>
        <taxon>Verrucomicrobiota</taxon>
        <taxon>Verrucomicrobiia</taxon>
        <taxon>Verrucomicrobiales</taxon>
        <taxon>Verrucomicrobiaceae</taxon>
        <taxon>Haloferula</taxon>
    </lineage>
</organism>
<comment type="similarity">
    <text evidence="2">Belongs to the acyltransferase 3 family.</text>
</comment>
<comment type="subcellular location">
    <subcellularLocation>
        <location evidence="1">Cell membrane</location>
        <topology evidence="1">Multi-pass membrane protein</topology>
    </subcellularLocation>
</comment>
<evidence type="ECO:0000256" key="3">
    <source>
        <dbReference type="ARBA" id="ARBA00022475"/>
    </source>
</evidence>
<keyword evidence="6 7" id="KW-0472">Membrane</keyword>
<protein>
    <submittedName>
        <fullName evidence="9">Acyltransferase</fullName>
    </submittedName>
</protein>
<feature type="transmembrane region" description="Helical" evidence="7">
    <location>
        <begin position="177"/>
        <end position="196"/>
    </location>
</feature>
<evidence type="ECO:0000256" key="6">
    <source>
        <dbReference type="ARBA" id="ARBA00023136"/>
    </source>
</evidence>
<sequence length="336" mass="36976">MPPQLESKRGRNQAVEVGRLVAAIAIVWLHTVGGAEMSETSRWMRWAVPFFIGASLWFGGPSCQNQPIQFIKDRFWRLYPLFLIWNVFYLVVRLVASAVMNGSFQQSPSTFLQSLFFDGFAHHLWFLPFLLLVHLVQALGIALKPPMWFSPLAAVACLVGYEFIPPGWIGGGYLAELAWWSVPAALWAVAIGFLVRRVSLTGRAGIQAVWGMGFLILGALVMAWSVIGPRDAMLEGLSGVLLFFGAMLIGESGKVSFPDRLNRLAALSGGIYLIHVFFIEGFQDVISMRFAAEESVWVISVFILATLSSVAAVGIARSVGLGWLFDGFGRRKAGKC</sequence>
<keyword evidence="10" id="KW-1185">Reference proteome</keyword>
<dbReference type="EMBL" id="JBHTBS010000006">
    <property type="protein sequence ID" value="MFC7338108.1"/>
    <property type="molecule type" value="Genomic_DNA"/>
</dbReference>
<name>A0ABW2L8W1_9BACT</name>
<keyword evidence="3" id="KW-1003">Cell membrane</keyword>
<feature type="transmembrane region" description="Helical" evidence="7">
    <location>
        <begin position="20"/>
        <end position="37"/>
    </location>
</feature>
<reference evidence="10" key="1">
    <citation type="journal article" date="2019" name="Int. J. Syst. Evol. Microbiol.">
        <title>The Global Catalogue of Microorganisms (GCM) 10K type strain sequencing project: providing services to taxonomists for standard genome sequencing and annotation.</title>
        <authorList>
            <consortium name="The Broad Institute Genomics Platform"/>
            <consortium name="The Broad Institute Genome Sequencing Center for Infectious Disease"/>
            <person name="Wu L."/>
            <person name="Ma J."/>
        </authorList>
    </citation>
    <scope>NUCLEOTIDE SEQUENCE [LARGE SCALE GENOMIC DNA]</scope>
    <source>
        <strain evidence="10">CGMCC 4.1467</strain>
    </source>
</reference>
<feature type="transmembrane region" description="Helical" evidence="7">
    <location>
        <begin position="299"/>
        <end position="325"/>
    </location>
</feature>
<evidence type="ECO:0000256" key="7">
    <source>
        <dbReference type="SAM" id="Phobius"/>
    </source>
</evidence>
<dbReference type="PANTHER" id="PTHR40074:SF2">
    <property type="entry name" value="O-ACETYLTRANSFERASE WECH"/>
    <property type="match status" value="1"/>
</dbReference>
<feature type="transmembrane region" description="Helical" evidence="7">
    <location>
        <begin position="208"/>
        <end position="227"/>
    </location>
</feature>
<dbReference type="Pfam" id="PF01757">
    <property type="entry name" value="Acyl_transf_3"/>
    <property type="match status" value="1"/>
</dbReference>
<evidence type="ECO:0000313" key="9">
    <source>
        <dbReference type="EMBL" id="MFC7338108.1"/>
    </source>
</evidence>
<comment type="caution">
    <text evidence="9">The sequence shown here is derived from an EMBL/GenBank/DDBJ whole genome shotgun (WGS) entry which is preliminary data.</text>
</comment>
<dbReference type="PANTHER" id="PTHR40074">
    <property type="entry name" value="O-ACETYLTRANSFERASE WECH"/>
    <property type="match status" value="1"/>
</dbReference>
<feature type="transmembrane region" description="Helical" evidence="7">
    <location>
        <begin position="120"/>
        <end position="141"/>
    </location>
</feature>
<dbReference type="RefSeq" id="WP_379713059.1">
    <property type="nucleotide sequence ID" value="NZ_JBHTBS010000006.1"/>
</dbReference>
<keyword evidence="9" id="KW-0012">Acyltransferase</keyword>
<feature type="transmembrane region" description="Helical" evidence="7">
    <location>
        <begin position="148"/>
        <end position="165"/>
    </location>
</feature>
<evidence type="ECO:0000256" key="5">
    <source>
        <dbReference type="ARBA" id="ARBA00022989"/>
    </source>
</evidence>
<feature type="transmembrane region" description="Helical" evidence="7">
    <location>
        <begin position="81"/>
        <end position="100"/>
    </location>
</feature>
<evidence type="ECO:0000256" key="1">
    <source>
        <dbReference type="ARBA" id="ARBA00004651"/>
    </source>
</evidence>
<evidence type="ECO:0000256" key="4">
    <source>
        <dbReference type="ARBA" id="ARBA00022692"/>
    </source>
</evidence>
<evidence type="ECO:0000259" key="8">
    <source>
        <dbReference type="Pfam" id="PF01757"/>
    </source>
</evidence>
<gene>
    <name evidence="9" type="ORF">ACFQY0_13020</name>
</gene>
<evidence type="ECO:0000313" key="10">
    <source>
        <dbReference type="Proteomes" id="UP001596472"/>
    </source>
</evidence>
<dbReference type="Proteomes" id="UP001596472">
    <property type="component" value="Unassembled WGS sequence"/>
</dbReference>
<keyword evidence="5 7" id="KW-1133">Transmembrane helix</keyword>
<feature type="transmembrane region" description="Helical" evidence="7">
    <location>
        <begin position="233"/>
        <end position="249"/>
    </location>
</feature>
<keyword evidence="4 7" id="KW-0812">Transmembrane</keyword>
<dbReference type="GO" id="GO:0016746">
    <property type="term" value="F:acyltransferase activity"/>
    <property type="evidence" value="ECO:0007669"/>
    <property type="project" value="UniProtKB-KW"/>
</dbReference>
<evidence type="ECO:0000256" key="2">
    <source>
        <dbReference type="ARBA" id="ARBA00007400"/>
    </source>
</evidence>
<feature type="domain" description="Acyltransferase 3" evidence="8">
    <location>
        <begin position="13"/>
        <end position="311"/>
    </location>
</feature>
<proteinExistence type="inferred from homology"/>